<feature type="coiled-coil region" evidence="1">
    <location>
        <begin position="184"/>
        <end position="393"/>
    </location>
</feature>
<dbReference type="PANTHER" id="PTHR23159:SF31">
    <property type="entry name" value="CENTROSOME-ASSOCIATED PROTEIN CEP250 ISOFORM X1"/>
    <property type="match status" value="1"/>
</dbReference>
<evidence type="ECO:0000313" key="3">
    <source>
        <dbReference type="EMBL" id="KAL0951627.1"/>
    </source>
</evidence>
<feature type="compositionally biased region" description="Polar residues" evidence="2">
    <location>
        <begin position="1317"/>
        <end position="1326"/>
    </location>
</feature>
<evidence type="ECO:0000256" key="1">
    <source>
        <dbReference type="SAM" id="Coils"/>
    </source>
</evidence>
<accession>A0ABR3J7U5</accession>
<feature type="compositionally biased region" description="Pro residues" evidence="2">
    <location>
        <begin position="1298"/>
        <end position="1316"/>
    </location>
</feature>
<gene>
    <name evidence="3" type="ORF">HGRIS_008308</name>
</gene>
<dbReference type="Gene3D" id="1.10.287.1490">
    <property type="match status" value="1"/>
</dbReference>
<keyword evidence="4" id="KW-1185">Reference proteome</keyword>
<dbReference type="PANTHER" id="PTHR23159">
    <property type="entry name" value="CENTROSOMAL PROTEIN 2"/>
    <property type="match status" value="1"/>
</dbReference>
<dbReference type="EMBL" id="JASNQZ010000011">
    <property type="protein sequence ID" value="KAL0951627.1"/>
    <property type="molecule type" value="Genomic_DNA"/>
</dbReference>
<feature type="coiled-coil region" evidence="1">
    <location>
        <begin position="36"/>
        <end position="84"/>
    </location>
</feature>
<feature type="compositionally biased region" description="Low complexity" evidence="2">
    <location>
        <begin position="1327"/>
        <end position="1346"/>
    </location>
</feature>
<feature type="compositionally biased region" description="Polar residues" evidence="2">
    <location>
        <begin position="1513"/>
        <end position="1527"/>
    </location>
</feature>
<protein>
    <submittedName>
        <fullName evidence="3">Uncharacterized protein</fullName>
    </submittedName>
</protein>
<evidence type="ECO:0000313" key="4">
    <source>
        <dbReference type="Proteomes" id="UP001556367"/>
    </source>
</evidence>
<feature type="compositionally biased region" description="Low complexity" evidence="2">
    <location>
        <begin position="164"/>
        <end position="179"/>
    </location>
</feature>
<feature type="coiled-coil region" evidence="1">
    <location>
        <begin position="852"/>
        <end position="1086"/>
    </location>
</feature>
<feature type="compositionally biased region" description="Low complexity" evidence="2">
    <location>
        <begin position="1353"/>
        <end position="1371"/>
    </location>
</feature>
<keyword evidence="1" id="KW-0175">Coiled coil</keyword>
<feature type="coiled-coil region" evidence="1">
    <location>
        <begin position="509"/>
        <end position="689"/>
    </location>
</feature>
<evidence type="ECO:0000256" key="2">
    <source>
        <dbReference type="SAM" id="MobiDB-lite"/>
    </source>
</evidence>
<feature type="region of interest" description="Disordered" evidence="2">
    <location>
        <begin position="148"/>
        <end position="182"/>
    </location>
</feature>
<sequence length="1536" mass="171393">MSLLQLGANDVTEEAQAFKDHLASKESRIAAQEDKITLQAAKLEELTATLNEAIQKLNHESQRAIQLEDTLARATEDLRNEKVSFQNVQIAMSSTHVKLKEKESDIRGLYATIESLSHKSDEKSNQCAQLEREKSTLYARIKELETNVRQLSSSQPITPPSRIPTPRSRSSSISNVSPSLEKDLQETRLALSQKEKELRDLTLKFTQVQESFVRSDNERIAAEKRLTSQVTALESALEDKDEELEFLRSQGGDGTREEQLLQRIEEDGAKIEELEKLVADASRAKGLQEKLRKAEARADELAAEYEGRHIELVMEREDALDKLHAVQSEVKQLSNIVREKEEVIEKLETTAPSSGGVIDEATAAHVERLLGAITRLRGERDDFKRDFEFLETESKFTIESLEAQLFARSSSSSTSRTPSDSALIQRRASQIRSLYLTTSALATVVQHSESRLDSLALNLDQSEVQLRNKDAALSQMESGMKASVQQLEGVVAERDTLLVKVQSTADEWSMRYEELMNNHRDTRSRLEETQVNLANVSKELEDADSERNSLKVQVTNLNDDIAEAQAELANAESRYSALQLHQLSDMSSNEAVSALREQIEELEGRVMRRTEQIGIHQHDIKRLEANLRLQEERLAEMTMEGETLVAEKEAMVEDCAAAREARDEARQRMELLELEVENMEVKVEQGDEAIVTLVAVIADMISKSRDAIRACEERAAHAQGEVQTKLDHTEDELNRLAAAHTSTLQELADKVVALERLSEESSETLRNLCITLAISRAESARVAGIVHALQANRSRQLEEKAALEEQSASQLAEIERLSTELKRLHAIHEVCSRELEQKTALEEQGAFNLAEIDRLSAELKEVRADQESQSAQFASQKAELEVTVGRLEAEALSVQESHQDALKQLELRHAELQARLDEVDGPDTAALRAELDELRVQYSSIQVQVDEATRALEEALQARDAAETAAKEGQETSAQRIAELEGRQAELTKEREEQKAELATLQQRLDNLQSDVQTKQEALDALRTQSAEERSSALKDFDQRLAEAREESTKTEAELQADVAHRSQELEELNFKLTRLEERLRTETDDWAHTEGGLKSELAKALEKCQQADSSRDEAVASLTGLREELVRTQDDLSSTQQEKDSLQIEITSLEAEIQRSLSLRRFMENRAQESERNIASLSETLEQVRADLSQTEKRAQAAEMNLSLQSAHHKRELADLQKELAALHSRPDMDSVVAELEERNNEMEELLRAKCAEIEDNDDRVLELLKDNKKLTARVESLTRKVQNLQTKLNAAKASGTPPPPPPVEPAPVAAPPSQRPSIANGTPETSSLRASTSRSRSNTSTSTPSLPPVPAHVAFPSSSSSVSLPRFPSTRTASTPVVPSRSKTLERKSPPVFSMRTPERPPLPVEAEPPSSGIGKKRRVPEEWEAENVPPQAYSADSVPDNRTPRARRVLESIHSSFTPVRHSTARTEASPKRFMSMGAKTSPTKSPRRPSQPASEAKVKRSWLGKIRGVSSQATGGRPASSSRPVYEQDGFS</sequence>
<feature type="region of interest" description="Disordered" evidence="2">
    <location>
        <begin position="1292"/>
        <end position="1536"/>
    </location>
</feature>
<name>A0ABR3J7U5_9AGAR</name>
<comment type="caution">
    <text evidence="3">The sequence shown here is derived from an EMBL/GenBank/DDBJ whole genome shotgun (WGS) entry which is preliminary data.</text>
</comment>
<feature type="coiled-coil region" evidence="1">
    <location>
        <begin position="744"/>
        <end position="820"/>
    </location>
</feature>
<reference evidence="4" key="1">
    <citation type="submission" date="2024-06" db="EMBL/GenBank/DDBJ databases">
        <title>Multi-omics analyses provide insights into the biosynthesis of the anticancer antibiotic pleurotin in Hohenbuehelia grisea.</title>
        <authorList>
            <person name="Weaver J.A."/>
            <person name="Alberti F."/>
        </authorList>
    </citation>
    <scope>NUCLEOTIDE SEQUENCE [LARGE SCALE GENOMIC DNA]</scope>
    <source>
        <strain evidence="4">T-177</strain>
    </source>
</reference>
<feature type="coiled-coil region" evidence="1">
    <location>
        <begin position="113"/>
        <end position="147"/>
    </location>
</feature>
<organism evidence="3 4">
    <name type="scientific">Hohenbuehelia grisea</name>
    <dbReference type="NCBI Taxonomy" id="104357"/>
    <lineage>
        <taxon>Eukaryota</taxon>
        <taxon>Fungi</taxon>
        <taxon>Dikarya</taxon>
        <taxon>Basidiomycota</taxon>
        <taxon>Agaricomycotina</taxon>
        <taxon>Agaricomycetes</taxon>
        <taxon>Agaricomycetidae</taxon>
        <taxon>Agaricales</taxon>
        <taxon>Pleurotineae</taxon>
        <taxon>Pleurotaceae</taxon>
        <taxon>Hohenbuehelia</taxon>
    </lineage>
</organism>
<dbReference type="Proteomes" id="UP001556367">
    <property type="component" value="Unassembled WGS sequence"/>
</dbReference>
<proteinExistence type="predicted"/>